<dbReference type="Pfam" id="PF17667">
    <property type="entry name" value="Pkinase_fungal"/>
    <property type="match status" value="2"/>
</dbReference>
<dbReference type="OrthoDB" id="5584477at2759"/>
<dbReference type="PANTHER" id="PTHR38248">
    <property type="entry name" value="FUNK1 6"/>
    <property type="match status" value="1"/>
</dbReference>
<sequence>RLFCRSLIITEKHVRLLHYDRSGAYKTGYIDIHEDPYTFVRLILGLTSTDEAILGLDTNIQWVIEDGVKVSGTITIIETKNLEKVTFDLIMEEPPTIREVIRGRGTICWHAKDKDGNRVVIKDSWRADGRTNEYLALAQAKGRDGVAQARCYQDYIAETRQFRPKHFRHEDFFNRTLSRIAMDCYGRSLVHFKSRYQAIAALRDVVAGHRNLLLARVLHRDISPDNILLGKDNARVGMRGILIDLDMSVRAEGEREDVSPEGRSGTPEFQSVNVLEGYANADADGSLEFYVPWPQDYLDDLEAILWVL</sequence>
<keyword evidence="3" id="KW-1185">Reference proteome</keyword>
<comment type="caution">
    <text evidence="2">The sequence shown here is derived from an EMBL/GenBank/DDBJ whole genome shotgun (WGS) entry which is preliminary data.</text>
</comment>
<proteinExistence type="predicted"/>
<evidence type="ECO:0000259" key="1">
    <source>
        <dbReference type="PROSITE" id="PS50011"/>
    </source>
</evidence>
<reference evidence="2 3" key="1">
    <citation type="submission" date="2020-07" db="EMBL/GenBank/DDBJ databases">
        <title>Comparative genomics of pyrophilous fungi reveals a link between fire events and developmental genes.</title>
        <authorList>
            <consortium name="DOE Joint Genome Institute"/>
            <person name="Steindorff A.S."/>
            <person name="Carver A."/>
            <person name="Calhoun S."/>
            <person name="Stillman K."/>
            <person name="Liu H."/>
            <person name="Lipzen A."/>
            <person name="Pangilinan J."/>
            <person name="Labutti K."/>
            <person name="Bruns T.D."/>
            <person name="Grigoriev I.V."/>
        </authorList>
    </citation>
    <scope>NUCLEOTIDE SEQUENCE [LARGE SCALE GENOMIC DNA]</scope>
    <source>
        <strain evidence="2 3">CBS 144469</strain>
    </source>
</reference>
<gene>
    <name evidence="2" type="ORF">DFP72DRAFT_778234</name>
</gene>
<dbReference type="Proteomes" id="UP000521943">
    <property type="component" value="Unassembled WGS sequence"/>
</dbReference>
<dbReference type="GO" id="GO:0004672">
    <property type="term" value="F:protein kinase activity"/>
    <property type="evidence" value="ECO:0007669"/>
    <property type="project" value="InterPro"/>
</dbReference>
<feature type="non-terminal residue" evidence="2">
    <location>
        <position position="308"/>
    </location>
</feature>
<organism evidence="2 3">
    <name type="scientific">Ephemerocybe angulata</name>
    <dbReference type="NCBI Taxonomy" id="980116"/>
    <lineage>
        <taxon>Eukaryota</taxon>
        <taxon>Fungi</taxon>
        <taxon>Dikarya</taxon>
        <taxon>Basidiomycota</taxon>
        <taxon>Agaricomycotina</taxon>
        <taxon>Agaricomycetes</taxon>
        <taxon>Agaricomycetidae</taxon>
        <taxon>Agaricales</taxon>
        <taxon>Agaricineae</taxon>
        <taxon>Psathyrellaceae</taxon>
        <taxon>Ephemerocybe</taxon>
    </lineage>
</organism>
<name>A0A8H6MEC3_9AGAR</name>
<feature type="domain" description="Protein kinase" evidence="1">
    <location>
        <begin position="14"/>
        <end position="308"/>
    </location>
</feature>
<dbReference type="InterPro" id="IPR011009">
    <property type="entry name" value="Kinase-like_dom_sf"/>
</dbReference>
<feature type="non-terminal residue" evidence="2">
    <location>
        <position position="1"/>
    </location>
</feature>
<dbReference type="PROSITE" id="PS00109">
    <property type="entry name" value="PROTEIN_KINASE_TYR"/>
    <property type="match status" value="1"/>
</dbReference>
<dbReference type="GO" id="GO:0005524">
    <property type="term" value="F:ATP binding"/>
    <property type="evidence" value="ECO:0007669"/>
    <property type="project" value="InterPro"/>
</dbReference>
<dbReference type="PANTHER" id="PTHR38248:SF2">
    <property type="entry name" value="FUNK1 11"/>
    <property type="match status" value="1"/>
</dbReference>
<evidence type="ECO:0000313" key="3">
    <source>
        <dbReference type="Proteomes" id="UP000521943"/>
    </source>
</evidence>
<dbReference type="PROSITE" id="PS50011">
    <property type="entry name" value="PROTEIN_KINASE_DOM"/>
    <property type="match status" value="1"/>
</dbReference>
<dbReference type="AlphaFoldDB" id="A0A8H6MEC3"/>
<dbReference type="InterPro" id="IPR008266">
    <property type="entry name" value="Tyr_kinase_AS"/>
</dbReference>
<evidence type="ECO:0000313" key="2">
    <source>
        <dbReference type="EMBL" id="KAF6760877.1"/>
    </source>
</evidence>
<dbReference type="SUPFAM" id="SSF56112">
    <property type="entry name" value="Protein kinase-like (PK-like)"/>
    <property type="match status" value="1"/>
</dbReference>
<dbReference type="Gene3D" id="1.10.510.10">
    <property type="entry name" value="Transferase(Phosphotransferase) domain 1"/>
    <property type="match status" value="1"/>
</dbReference>
<dbReference type="InterPro" id="IPR040976">
    <property type="entry name" value="Pkinase_fungal"/>
</dbReference>
<dbReference type="EMBL" id="JACGCI010000011">
    <property type="protein sequence ID" value="KAF6760877.1"/>
    <property type="molecule type" value="Genomic_DNA"/>
</dbReference>
<protein>
    <recommendedName>
        <fullName evidence="1">Protein kinase domain-containing protein</fullName>
    </recommendedName>
</protein>
<accession>A0A8H6MEC3</accession>
<dbReference type="InterPro" id="IPR000719">
    <property type="entry name" value="Prot_kinase_dom"/>
</dbReference>